<evidence type="ECO:0000313" key="2">
    <source>
        <dbReference type="Proteomes" id="UP000757900"/>
    </source>
</evidence>
<dbReference type="EMBL" id="JABZFV010000001">
    <property type="protein sequence ID" value="MBF0934109.1"/>
    <property type="molecule type" value="Genomic_DNA"/>
</dbReference>
<proteinExistence type="predicted"/>
<organism evidence="1 2">
    <name type="scientific">Abiotrophia defectiva</name>
    <name type="common">Streptococcus defectivus</name>
    <dbReference type="NCBI Taxonomy" id="46125"/>
    <lineage>
        <taxon>Bacteria</taxon>
        <taxon>Bacillati</taxon>
        <taxon>Bacillota</taxon>
        <taxon>Bacilli</taxon>
        <taxon>Lactobacillales</taxon>
        <taxon>Aerococcaceae</taxon>
        <taxon>Abiotrophia</taxon>
    </lineage>
</organism>
<protein>
    <submittedName>
        <fullName evidence="1">Uncharacterized protein</fullName>
    </submittedName>
</protein>
<name>A0A929MRV2_ABIDE</name>
<comment type="caution">
    <text evidence="1">The sequence shown here is derived from an EMBL/GenBank/DDBJ whole genome shotgun (WGS) entry which is preliminary data.</text>
</comment>
<sequence>MKNALALNNPERFKQIFIETETIDEELEFSREDEGKLVTPDDFAEFDKFIASLSEQKSSEGLM</sequence>
<dbReference type="AlphaFoldDB" id="A0A929MRV2"/>
<dbReference type="Proteomes" id="UP000757900">
    <property type="component" value="Unassembled WGS sequence"/>
</dbReference>
<gene>
    <name evidence="1" type="ORF">HXK00_00515</name>
</gene>
<reference evidence="1" key="1">
    <citation type="submission" date="2020-04" db="EMBL/GenBank/DDBJ databases">
        <title>Deep metagenomics examines the oral microbiome during advanced dental caries in children, revealing novel taxa and co-occurrences with host molecules.</title>
        <authorList>
            <person name="Baker J.L."/>
            <person name="Morton J.T."/>
            <person name="Dinis M."/>
            <person name="Alvarez R."/>
            <person name="Tran N.C."/>
            <person name="Knight R."/>
            <person name="Edlund A."/>
        </authorList>
    </citation>
    <scope>NUCLEOTIDE SEQUENCE</scope>
    <source>
        <strain evidence="1">JCVI_23_bin.16</strain>
    </source>
</reference>
<evidence type="ECO:0000313" key="1">
    <source>
        <dbReference type="EMBL" id="MBF0934109.1"/>
    </source>
</evidence>
<accession>A0A929MRV2</accession>